<protein>
    <submittedName>
        <fullName evidence="1">Uncharacterized protein</fullName>
    </submittedName>
</protein>
<evidence type="ECO:0000313" key="1">
    <source>
        <dbReference type="EMBL" id="BBU24301.1"/>
    </source>
</evidence>
<dbReference type="Proteomes" id="UP000464624">
    <property type="component" value="Chromosome"/>
</dbReference>
<reference evidence="1 2" key="1">
    <citation type="submission" date="2019-12" db="EMBL/GenBank/DDBJ databases">
        <title>Complete genome sequence of Mycolicibacterium xenopi str. JCM15661T.</title>
        <authorList>
            <person name="Yoshida M."/>
            <person name="Fukano H."/>
            <person name="Asakura T."/>
            <person name="Hoshino Y."/>
        </authorList>
    </citation>
    <scope>NUCLEOTIDE SEQUENCE [LARGE SCALE GENOMIC DNA]</scope>
    <source>
        <strain evidence="1 2">JCM 15661T</strain>
    </source>
</reference>
<evidence type="ECO:0000313" key="2">
    <source>
        <dbReference type="Proteomes" id="UP000464624"/>
    </source>
</evidence>
<dbReference type="AlphaFoldDB" id="A0AAD1H3U0"/>
<dbReference type="EMBL" id="AP022314">
    <property type="protein sequence ID" value="BBU24301.1"/>
    <property type="molecule type" value="Genomic_DNA"/>
</dbReference>
<name>A0AAD1H3U0_MYCXE</name>
<proteinExistence type="predicted"/>
<dbReference type="KEGG" id="mxe:MYXE_40910"/>
<sequence>MLAASMPEAAVDENCDLLSCERYIDCAAPHTGDRVMHTVAQSSSVQKPTQINLGTGVAARVPAHLLRHLSRRWDHTLGWH</sequence>
<organism evidence="1 2">
    <name type="scientific">Mycobacterium xenopi</name>
    <dbReference type="NCBI Taxonomy" id="1789"/>
    <lineage>
        <taxon>Bacteria</taxon>
        <taxon>Bacillati</taxon>
        <taxon>Actinomycetota</taxon>
        <taxon>Actinomycetes</taxon>
        <taxon>Mycobacteriales</taxon>
        <taxon>Mycobacteriaceae</taxon>
        <taxon>Mycobacterium</taxon>
    </lineage>
</organism>
<accession>A0AAD1H3U0</accession>
<gene>
    <name evidence="1" type="ORF">MYXE_40910</name>
</gene>